<reference evidence="2" key="1">
    <citation type="submission" date="2019-02" db="EMBL/GenBank/DDBJ databases">
        <authorList>
            <person name="Gruber-Vodicka R. H."/>
            <person name="Seah K. B. B."/>
        </authorList>
    </citation>
    <scope>NUCLEOTIDE SEQUENCE</scope>
    <source>
        <strain evidence="2">BECK_BY7</strain>
    </source>
</reference>
<proteinExistence type="predicted"/>
<keyword evidence="1" id="KW-1133">Transmembrane helix</keyword>
<evidence type="ECO:0000256" key="1">
    <source>
        <dbReference type="SAM" id="Phobius"/>
    </source>
</evidence>
<accession>A0A450WS40</accession>
<organism evidence="2">
    <name type="scientific">Candidatus Kentrum sp. LFY</name>
    <dbReference type="NCBI Taxonomy" id="2126342"/>
    <lineage>
        <taxon>Bacteria</taxon>
        <taxon>Pseudomonadati</taxon>
        <taxon>Pseudomonadota</taxon>
        <taxon>Gammaproteobacteria</taxon>
        <taxon>Candidatus Kentrum</taxon>
    </lineage>
</organism>
<protein>
    <submittedName>
        <fullName evidence="2">Uncharacterized protein</fullName>
    </submittedName>
</protein>
<dbReference type="AlphaFoldDB" id="A0A450WS40"/>
<evidence type="ECO:0000313" key="2">
    <source>
        <dbReference type="EMBL" id="VFK19852.1"/>
    </source>
</evidence>
<gene>
    <name evidence="2" type="ORF">BECKLFY1418C_GA0070996_106410</name>
</gene>
<dbReference type="EMBL" id="CAADFN010000064">
    <property type="protein sequence ID" value="VFK19852.1"/>
    <property type="molecule type" value="Genomic_DNA"/>
</dbReference>
<keyword evidence="1" id="KW-0812">Transmembrane</keyword>
<name>A0A450WS40_9GAMM</name>
<feature type="transmembrane region" description="Helical" evidence="1">
    <location>
        <begin position="31"/>
        <end position="55"/>
    </location>
</feature>
<keyword evidence="1" id="KW-0472">Membrane</keyword>
<sequence>MPLALLLWVALPIVIFWAPLGERILTWNYSILLIVVLAVVLVVVPVAEAVGVAAVETEVREPLKKLSLAFFLIWKSKSVMSDFLTFLVGGKPAENMAVYLCTGKRCFSALP</sequence>